<organism evidence="2 3">
    <name type="scientific">Mycena pura</name>
    <dbReference type="NCBI Taxonomy" id="153505"/>
    <lineage>
        <taxon>Eukaryota</taxon>
        <taxon>Fungi</taxon>
        <taxon>Dikarya</taxon>
        <taxon>Basidiomycota</taxon>
        <taxon>Agaricomycotina</taxon>
        <taxon>Agaricomycetes</taxon>
        <taxon>Agaricomycetidae</taxon>
        <taxon>Agaricales</taxon>
        <taxon>Marasmiineae</taxon>
        <taxon>Mycenaceae</taxon>
        <taxon>Mycena</taxon>
    </lineage>
</organism>
<reference evidence="2" key="1">
    <citation type="submission" date="2023-03" db="EMBL/GenBank/DDBJ databases">
        <title>Massive genome expansion in bonnet fungi (Mycena s.s.) driven by repeated elements and novel gene families across ecological guilds.</title>
        <authorList>
            <consortium name="Lawrence Berkeley National Laboratory"/>
            <person name="Harder C.B."/>
            <person name="Miyauchi S."/>
            <person name="Viragh M."/>
            <person name="Kuo A."/>
            <person name="Thoen E."/>
            <person name="Andreopoulos B."/>
            <person name="Lu D."/>
            <person name="Skrede I."/>
            <person name="Drula E."/>
            <person name="Henrissat B."/>
            <person name="Morin E."/>
            <person name="Kohler A."/>
            <person name="Barry K."/>
            <person name="LaButti K."/>
            <person name="Morin E."/>
            <person name="Salamov A."/>
            <person name="Lipzen A."/>
            <person name="Mereny Z."/>
            <person name="Hegedus B."/>
            <person name="Baldrian P."/>
            <person name="Stursova M."/>
            <person name="Weitz H."/>
            <person name="Taylor A."/>
            <person name="Grigoriev I.V."/>
            <person name="Nagy L.G."/>
            <person name="Martin F."/>
            <person name="Kauserud H."/>
        </authorList>
    </citation>
    <scope>NUCLEOTIDE SEQUENCE</scope>
    <source>
        <strain evidence="2">9144</strain>
    </source>
</reference>
<proteinExistence type="predicted"/>
<keyword evidence="3" id="KW-1185">Reference proteome</keyword>
<protein>
    <submittedName>
        <fullName evidence="2">Uncharacterized protein</fullName>
    </submittedName>
</protein>
<evidence type="ECO:0000313" key="2">
    <source>
        <dbReference type="EMBL" id="KAJ7193811.1"/>
    </source>
</evidence>
<feature type="compositionally biased region" description="Basic and acidic residues" evidence="1">
    <location>
        <begin position="476"/>
        <end position="485"/>
    </location>
</feature>
<feature type="region of interest" description="Disordered" evidence="1">
    <location>
        <begin position="1"/>
        <end position="22"/>
    </location>
</feature>
<evidence type="ECO:0000256" key="1">
    <source>
        <dbReference type="SAM" id="MobiDB-lite"/>
    </source>
</evidence>
<dbReference type="Proteomes" id="UP001219525">
    <property type="component" value="Unassembled WGS sequence"/>
</dbReference>
<evidence type="ECO:0000313" key="3">
    <source>
        <dbReference type="Proteomes" id="UP001219525"/>
    </source>
</evidence>
<feature type="region of interest" description="Disordered" evidence="1">
    <location>
        <begin position="53"/>
        <end position="96"/>
    </location>
</feature>
<dbReference type="EMBL" id="JARJCW010000104">
    <property type="protein sequence ID" value="KAJ7193811.1"/>
    <property type="molecule type" value="Genomic_DNA"/>
</dbReference>
<comment type="caution">
    <text evidence="2">The sequence shown here is derived from an EMBL/GenBank/DDBJ whole genome shotgun (WGS) entry which is preliminary data.</text>
</comment>
<accession>A0AAD6UWJ1</accession>
<sequence length="485" mass="53270">MRTGRRKDMSRMRRRRKGDLRASLWPMPRAARYCDTAAGGGYPGAARKSVAAGEEAADTGHTLDSRSAAPESKWNGDGLLSRTVPSAAPPADSRRTRLRWDHTAVPMMNANRATAGRADQHSSGDDYTDFPRRGEVALRLRVIGAGEAIQWTRMDAQKTHAPFCGMGDDVHWRSAGQAGPRQPRAKYCDPCGRARAAPVVPATELMVSGSFNFAKPASCDRWRRSEACKPAVNVSEPLSFLTPHQTHSPERLCAVLAQSNFLTAVSFKFWLLQDEDDTHRRRPIVGDLFGATSFPAHPFPHHHRLSPACPRFTPPPQRRRYTLAVATHPPAQDASTGARLHRPRRLVTNLSTGILSCLPPFVSRRQIGHRSTALVAVVQDHDGLLDLPSPNGTALWVLQRGSAFDAATTSRRAPGLFAPAACRRSRAHRLPLSLSGAIHVRRARRPVASARHTQDHRLLTPPTDGDVSSRGLHPLPRGDTREAER</sequence>
<feature type="region of interest" description="Disordered" evidence="1">
    <location>
        <begin position="443"/>
        <end position="485"/>
    </location>
</feature>
<name>A0AAD6UWJ1_9AGAR</name>
<feature type="compositionally biased region" description="Basic and acidic residues" evidence="1">
    <location>
        <begin position="1"/>
        <end position="11"/>
    </location>
</feature>
<dbReference type="AlphaFoldDB" id="A0AAD6UWJ1"/>
<gene>
    <name evidence="2" type="ORF">GGX14DRAFT_587701</name>
</gene>